<proteinExistence type="predicted"/>
<reference evidence="1 2" key="1">
    <citation type="submission" date="2020-04" db="EMBL/GenBank/DDBJ databases">
        <authorList>
            <person name="Wallbank WR R."/>
            <person name="Pardo Diaz C."/>
            <person name="Kozak K."/>
            <person name="Martin S."/>
            <person name="Jiggins C."/>
            <person name="Moest M."/>
            <person name="Warren A I."/>
            <person name="Byers J.R.P. K."/>
            <person name="Montejo-Kovacevich G."/>
            <person name="Yen C E."/>
        </authorList>
    </citation>
    <scope>NUCLEOTIDE SEQUENCE [LARGE SCALE GENOMIC DNA]</scope>
</reference>
<dbReference type="OrthoDB" id="7071878at2759"/>
<protein>
    <recommendedName>
        <fullName evidence="3">Retrotransposon gag domain-containing protein</fullName>
    </recommendedName>
</protein>
<name>A0A8S1B3T5_ARCPL</name>
<sequence>MVGIDSEVISELLKAIRDAVSTTHQKDDDIALTLFDPDKNDCGAKNWCCSIETLASELKWSSIKTAAKAGKALKGSALTWFESWEPSEGRSWEKFRADIIDAFPERNNLSEKLSKAVLYNSDSADSYGEYAKEKLRLFRNTKIAFTDEQLIELIFGGISDVDVRMASLNSGVTTTAALISLLSIYVKTKKRSLENTDSVLLLMKN</sequence>
<organism evidence="1 2">
    <name type="scientific">Arctia plantaginis</name>
    <name type="common">Wood tiger moth</name>
    <name type="synonym">Phalaena plantaginis</name>
    <dbReference type="NCBI Taxonomy" id="874455"/>
    <lineage>
        <taxon>Eukaryota</taxon>
        <taxon>Metazoa</taxon>
        <taxon>Ecdysozoa</taxon>
        <taxon>Arthropoda</taxon>
        <taxon>Hexapoda</taxon>
        <taxon>Insecta</taxon>
        <taxon>Pterygota</taxon>
        <taxon>Neoptera</taxon>
        <taxon>Endopterygota</taxon>
        <taxon>Lepidoptera</taxon>
        <taxon>Glossata</taxon>
        <taxon>Ditrysia</taxon>
        <taxon>Noctuoidea</taxon>
        <taxon>Erebidae</taxon>
        <taxon>Arctiinae</taxon>
        <taxon>Arctia</taxon>
    </lineage>
</organism>
<gene>
    <name evidence="1" type="ORF">APLA_LOCUS14599</name>
</gene>
<evidence type="ECO:0000313" key="2">
    <source>
        <dbReference type="Proteomes" id="UP000494256"/>
    </source>
</evidence>
<evidence type="ECO:0008006" key="3">
    <source>
        <dbReference type="Google" id="ProtNLM"/>
    </source>
</evidence>
<dbReference type="Proteomes" id="UP000494256">
    <property type="component" value="Unassembled WGS sequence"/>
</dbReference>
<comment type="caution">
    <text evidence="1">The sequence shown here is derived from an EMBL/GenBank/DDBJ whole genome shotgun (WGS) entry which is preliminary data.</text>
</comment>
<accession>A0A8S1B3T5</accession>
<dbReference type="EMBL" id="CADEBD010000403">
    <property type="protein sequence ID" value="CAB3254148.1"/>
    <property type="molecule type" value="Genomic_DNA"/>
</dbReference>
<dbReference type="AlphaFoldDB" id="A0A8S1B3T5"/>
<evidence type="ECO:0000313" key="1">
    <source>
        <dbReference type="EMBL" id="CAB3254148.1"/>
    </source>
</evidence>